<accession>A0AAP0N7P0</accession>
<dbReference type="InterPro" id="IPR019403">
    <property type="entry name" value="Mediator_Med19_met"/>
</dbReference>
<keyword evidence="3" id="KW-0804">Transcription</keyword>
<dbReference type="GO" id="GO:0016592">
    <property type="term" value="C:mediator complex"/>
    <property type="evidence" value="ECO:0007669"/>
    <property type="project" value="InterPro"/>
</dbReference>
<keyword evidence="2" id="KW-0805">Transcription regulation</keyword>
<keyword evidence="7" id="KW-1185">Reference proteome</keyword>
<organism evidence="6 7">
    <name type="scientific">Liquidambar formosana</name>
    <name type="common">Formosan gum</name>
    <dbReference type="NCBI Taxonomy" id="63359"/>
    <lineage>
        <taxon>Eukaryota</taxon>
        <taxon>Viridiplantae</taxon>
        <taxon>Streptophyta</taxon>
        <taxon>Embryophyta</taxon>
        <taxon>Tracheophyta</taxon>
        <taxon>Spermatophyta</taxon>
        <taxon>Magnoliopsida</taxon>
        <taxon>eudicotyledons</taxon>
        <taxon>Gunneridae</taxon>
        <taxon>Pentapetalae</taxon>
        <taxon>Saxifragales</taxon>
        <taxon>Altingiaceae</taxon>
        <taxon>Liquidambar</taxon>
    </lineage>
</organism>
<dbReference type="GO" id="GO:0003712">
    <property type="term" value="F:transcription coregulator activity"/>
    <property type="evidence" value="ECO:0007669"/>
    <property type="project" value="InterPro"/>
</dbReference>
<dbReference type="EMBL" id="JBBPBK010000016">
    <property type="protein sequence ID" value="KAK9268067.1"/>
    <property type="molecule type" value="Genomic_DNA"/>
</dbReference>
<dbReference type="Proteomes" id="UP001415857">
    <property type="component" value="Unassembled WGS sequence"/>
</dbReference>
<evidence type="ECO:0000256" key="3">
    <source>
        <dbReference type="ARBA" id="ARBA00023163"/>
    </source>
</evidence>
<protein>
    <submittedName>
        <fullName evidence="6">Uncharacterized protein</fullName>
    </submittedName>
</protein>
<comment type="caution">
    <text evidence="6">The sequence shown here is derived from an EMBL/GenBank/DDBJ whole genome shotgun (WGS) entry which is preliminary data.</text>
</comment>
<name>A0AAP0N7P0_LIQFO</name>
<evidence type="ECO:0000256" key="5">
    <source>
        <dbReference type="SAM" id="MobiDB-lite"/>
    </source>
</evidence>
<evidence type="ECO:0000256" key="2">
    <source>
        <dbReference type="ARBA" id="ARBA00023015"/>
    </source>
</evidence>
<reference evidence="6 7" key="1">
    <citation type="journal article" date="2024" name="Plant J.">
        <title>Genome sequences and population genomics reveal climatic adaptation and genomic divergence between two closely related sweetgum species.</title>
        <authorList>
            <person name="Xu W.Q."/>
            <person name="Ren C.Q."/>
            <person name="Zhang X.Y."/>
            <person name="Comes H.P."/>
            <person name="Liu X.H."/>
            <person name="Li Y.G."/>
            <person name="Kettle C.J."/>
            <person name="Jalonen R."/>
            <person name="Gaisberger H."/>
            <person name="Ma Y.Z."/>
            <person name="Qiu Y.X."/>
        </authorList>
    </citation>
    <scope>NUCLEOTIDE SEQUENCE [LARGE SCALE GENOMIC DNA]</scope>
    <source>
        <strain evidence="6">Hangzhou</strain>
    </source>
</reference>
<keyword evidence="4" id="KW-0539">Nucleus</keyword>
<gene>
    <name evidence="6" type="ORF">L1049_010506</name>
</gene>
<dbReference type="GO" id="GO:0045944">
    <property type="term" value="P:positive regulation of transcription by RNA polymerase II"/>
    <property type="evidence" value="ECO:0007669"/>
    <property type="project" value="TreeGrafter"/>
</dbReference>
<evidence type="ECO:0000256" key="1">
    <source>
        <dbReference type="ARBA" id="ARBA00004123"/>
    </source>
</evidence>
<evidence type="ECO:0000313" key="6">
    <source>
        <dbReference type="EMBL" id="KAK9268067.1"/>
    </source>
</evidence>
<dbReference type="AlphaFoldDB" id="A0AAP0N7P0"/>
<evidence type="ECO:0000256" key="4">
    <source>
        <dbReference type="ARBA" id="ARBA00023242"/>
    </source>
</evidence>
<proteinExistence type="predicted"/>
<evidence type="ECO:0000313" key="7">
    <source>
        <dbReference type="Proteomes" id="UP001415857"/>
    </source>
</evidence>
<comment type="subcellular location">
    <subcellularLocation>
        <location evidence="1">Nucleus</location>
    </subcellularLocation>
</comment>
<dbReference type="PANTHER" id="PTHR22536">
    <property type="entry name" value="LUNG CANCER METASTASIS-RELATED LCMR1 PROTEIN"/>
    <property type="match status" value="1"/>
</dbReference>
<feature type="region of interest" description="Disordered" evidence="5">
    <location>
        <begin position="70"/>
        <end position="100"/>
    </location>
</feature>
<dbReference type="PANTHER" id="PTHR22536:SF3">
    <property type="entry name" value="MEDIATOR OF RNA POLYMERASE II TRANSCRIPTION SUBUNIT 19B"/>
    <property type="match status" value="1"/>
</dbReference>
<sequence length="100" mass="12203">MWWETRKIRKGEGMELDQLFQNAYLRERNAPLHPFDLDILREAFQMRETTPINQPSAEKGIPAIMAKLKIESKDKERMHKKHRDRDKEKDRDHKKHKHHH</sequence>